<dbReference type="PANTHER" id="PTHR43630">
    <property type="entry name" value="POLY-BETA-1,6-N-ACETYL-D-GLUCOSAMINE SYNTHASE"/>
    <property type="match status" value="1"/>
</dbReference>
<dbReference type="Proteomes" id="UP000267342">
    <property type="component" value="Chromosome"/>
</dbReference>
<feature type="compositionally biased region" description="Pro residues" evidence="4">
    <location>
        <begin position="1"/>
        <end position="11"/>
    </location>
</feature>
<reference evidence="7 8" key="1">
    <citation type="submission" date="2018-09" db="EMBL/GenBank/DDBJ databases">
        <title>Zymobacter palmae IAM14233 (=T109) whole genome analysis.</title>
        <authorList>
            <person name="Yanase H."/>
        </authorList>
    </citation>
    <scope>NUCLEOTIDE SEQUENCE [LARGE SCALE GENOMIC DNA]</scope>
    <source>
        <strain evidence="7 8">IAM14233</strain>
    </source>
</reference>
<dbReference type="OrthoDB" id="9806824at2"/>
<dbReference type="KEGG" id="zpl:ZBT109_2296"/>
<keyword evidence="3 7" id="KW-0808">Transferase</keyword>
<feature type="transmembrane region" description="Helical" evidence="5">
    <location>
        <begin position="558"/>
        <end position="581"/>
    </location>
</feature>
<feature type="transmembrane region" description="Helical" evidence="5">
    <location>
        <begin position="194"/>
        <end position="211"/>
    </location>
</feature>
<dbReference type="Pfam" id="PF05157">
    <property type="entry name" value="MshEN"/>
    <property type="match status" value="1"/>
</dbReference>
<comment type="similarity">
    <text evidence="1">Belongs to the glycosyltransferase 2 family.</text>
</comment>
<keyword evidence="2" id="KW-0328">Glycosyltransferase</keyword>
<accession>A0A348HHC6</accession>
<dbReference type="InterPro" id="IPR007831">
    <property type="entry name" value="T2SS_GspE_N"/>
</dbReference>
<evidence type="ECO:0000256" key="4">
    <source>
        <dbReference type="SAM" id="MobiDB-lite"/>
    </source>
</evidence>
<evidence type="ECO:0000256" key="2">
    <source>
        <dbReference type="ARBA" id="ARBA00022676"/>
    </source>
</evidence>
<keyword evidence="8" id="KW-1185">Reference proteome</keyword>
<evidence type="ECO:0000256" key="3">
    <source>
        <dbReference type="ARBA" id="ARBA00022679"/>
    </source>
</evidence>
<evidence type="ECO:0000313" key="8">
    <source>
        <dbReference type="Proteomes" id="UP000267342"/>
    </source>
</evidence>
<dbReference type="CDD" id="cd06427">
    <property type="entry name" value="CESA_like_2"/>
    <property type="match status" value="1"/>
</dbReference>
<dbReference type="STRING" id="1123510.GCA_000620025_01245"/>
<dbReference type="Pfam" id="PF13641">
    <property type="entry name" value="Glyco_tranf_2_3"/>
    <property type="match status" value="1"/>
</dbReference>
<gene>
    <name evidence="7" type="ORF">ZBT109_2296</name>
</gene>
<feature type="region of interest" description="Disordered" evidence="4">
    <location>
        <begin position="1"/>
        <end position="22"/>
    </location>
</feature>
<dbReference type="RefSeq" id="WP_051524204.1">
    <property type="nucleotide sequence ID" value="NZ_AP018933.1"/>
</dbReference>
<name>A0A348HHC6_9GAMM</name>
<evidence type="ECO:0000259" key="6">
    <source>
        <dbReference type="Pfam" id="PF05157"/>
    </source>
</evidence>
<dbReference type="PANTHER" id="PTHR43630:SF1">
    <property type="entry name" value="POLY-BETA-1,6-N-ACETYL-D-GLUCOSAMINE SYNTHASE"/>
    <property type="match status" value="1"/>
</dbReference>
<evidence type="ECO:0000256" key="1">
    <source>
        <dbReference type="ARBA" id="ARBA00006739"/>
    </source>
</evidence>
<dbReference type="SUPFAM" id="SSF160246">
    <property type="entry name" value="EspE N-terminal domain-like"/>
    <property type="match status" value="1"/>
</dbReference>
<feature type="transmembrane region" description="Helical" evidence="5">
    <location>
        <begin position="516"/>
        <end position="538"/>
    </location>
</feature>
<dbReference type="InterPro" id="IPR029044">
    <property type="entry name" value="Nucleotide-diphossugar_trans"/>
</dbReference>
<keyword evidence="5" id="KW-0472">Membrane</keyword>
<feature type="domain" description="Type II secretion system protein GspE N-terminal" evidence="6">
    <location>
        <begin position="83"/>
        <end position="168"/>
    </location>
</feature>
<dbReference type="SUPFAM" id="SSF53448">
    <property type="entry name" value="Nucleotide-diphospho-sugar transferases"/>
    <property type="match status" value="1"/>
</dbReference>
<dbReference type="GO" id="GO:0016757">
    <property type="term" value="F:glycosyltransferase activity"/>
    <property type="evidence" value="ECO:0007669"/>
    <property type="project" value="UniProtKB-KW"/>
</dbReference>
<evidence type="ECO:0000256" key="5">
    <source>
        <dbReference type="SAM" id="Phobius"/>
    </source>
</evidence>
<evidence type="ECO:0000313" key="7">
    <source>
        <dbReference type="EMBL" id="BBG31028.1"/>
    </source>
</evidence>
<dbReference type="Gene3D" id="3.90.550.10">
    <property type="entry name" value="Spore Coat Polysaccharide Biosynthesis Protein SpsA, Chain A"/>
    <property type="match status" value="1"/>
</dbReference>
<feature type="transmembrane region" description="Helical" evidence="5">
    <location>
        <begin position="593"/>
        <end position="613"/>
    </location>
</feature>
<feature type="transmembrane region" description="Helical" evidence="5">
    <location>
        <begin position="217"/>
        <end position="239"/>
    </location>
</feature>
<dbReference type="InterPro" id="IPR037257">
    <property type="entry name" value="T2SS_E_N_sf"/>
</dbReference>
<keyword evidence="5" id="KW-1133">Transmembrane helix</keyword>
<protein>
    <submittedName>
        <fullName evidence="7">Putative glycosyltransferase</fullName>
    </submittedName>
</protein>
<dbReference type="EMBL" id="AP018933">
    <property type="protein sequence ID" value="BBG31028.1"/>
    <property type="molecule type" value="Genomic_DNA"/>
</dbReference>
<proteinExistence type="inferred from homology"/>
<dbReference type="AlphaFoldDB" id="A0A348HHC6"/>
<sequence length="649" mass="74578">MTTEHTPPPQAAPADALTGRPLDLTRPRRRLGDYLIDANLLTQEQLQDVLARQQKWHSRLGDVILASRLMSALQFYTELAHHYELNFVNLMEHHPDETLFEAQHIQDYLRHLVLPWRRQGDALVLAVADPDQDALDWVHDHYGDNVLFVGTGKFDIIWTLQEIGDEQLTDHALGALANLKPEQSARTVITKGQIVALCLMVLVIIIGMVIAPSKTLMILGILMSLIFLISFGLKFLLAWQGSRHRIDVKVTDEDVAALSDKELPIYTILVPMYKEPEVLPILVNALRNLDYPQSRLDIKLVLEADDTDTIDAAKQMGLESTFEIIRVPPSMPRTKPKACNYALQFARGELLTIYDAEDKPEPDQLKRVIAAFRKSPNNVACIQARLNYYNADENWLTRMFTLEYTLWFDFYLPALEHLRIPIPLGGTSNHFLIDVLREVQAWDPYNVTEDADLGVRLTQLDWRVGVVNSTTFEEANVSVTNWIRQRSRWLKGYMQTYLVHMRNPIKFYRMTGGPGFWGFQFFVGGTVLTPLLVPFTLIPYVVWLCTRTTMFDDLFPPFVMYTNLFTLLIGNGFFIYLTLLASFKRRYYRLAPYALTVPAYWLLQTIAAFKGLWQLISKPFYWEKTTHGISKQTEIEREAALDNQTPRTP</sequence>
<keyword evidence="5" id="KW-0812">Transmembrane</keyword>
<organism evidence="7 8">
    <name type="scientific">Zymobacter palmae</name>
    <dbReference type="NCBI Taxonomy" id="33074"/>
    <lineage>
        <taxon>Bacteria</taxon>
        <taxon>Pseudomonadati</taxon>
        <taxon>Pseudomonadota</taxon>
        <taxon>Gammaproteobacteria</taxon>
        <taxon>Oceanospirillales</taxon>
        <taxon>Halomonadaceae</taxon>
        <taxon>Zymobacter group</taxon>
        <taxon>Zymobacter</taxon>
    </lineage>
</organism>